<reference evidence="1 2" key="1">
    <citation type="submission" date="2016-04" db="EMBL/GenBank/DDBJ databases">
        <title>Acidithiobacillus ferrooxidans genome sequencing and assembly.</title>
        <authorList>
            <person name="Zhou Z."/>
        </authorList>
    </citation>
    <scope>NUCLEOTIDE SEQUENCE [LARGE SCALE GENOMIC DNA]</scope>
    <source>
        <strain evidence="1 2">BY0502</strain>
    </source>
</reference>
<dbReference type="Proteomes" id="UP000078302">
    <property type="component" value="Unassembled WGS sequence"/>
</dbReference>
<accession>A0A179BN31</accession>
<organism evidence="1 2">
    <name type="scientific">Acidithiobacillus ferrooxidans</name>
    <name type="common">Thiobacillus ferrooxidans</name>
    <dbReference type="NCBI Taxonomy" id="920"/>
    <lineage>
        <taxon>Bacteria</taxon>
        <taxon>Pseudomonadati</taxon>
        <taxon>Pseudomonadota</taxon>
        <taxon>Acidithiobacillia</taxon>
        <taxon>Acidithiobacillales</taxon>
        <taxon>Acidithiobacillaceae</taxon>
        <taxon>Acidithiobacillus</taxon>
    </lineage>
</organism>
<protein>
    <submittedName>
        <fullName evidence="1">Uncharacterized protein</fullName>
    </submittedName>
</protein>
<gene>
    <name evidence="1" type="ORF">A4H96_02170</name>
</gene>
<proteinExistence type="predicted"/>
<dbReference type="OrthoDB" id="9977798at2"/>
<keyword evidence="2" id="KW-1185">Reference proteome</keyword>
<name>A0A179BN31_ACIFR</name>
<sequence length="128" mass="14488">MHFQIWDDGDESVGIHGNFAELDIDVGFLDGEDRQEYIESIKETLGAAFSSIWDNGRVRVATEEELMAIDPVMPEANNDQMFLERMARYTRSMNGVPVDRVSIHSDDLLRLINMVTSQHVLFIAGGKE</sequence>
<dbReference type="AlphaFoldDB" id="A0A179BN31"/>
<dbReference type="EMBL" id="LVXZ01000018">
    <property type="protein sequence ID" value="OAP93052.1"/>
    <property type="molecule type" value="Genomic_DNA"/>
</dbReference>
<evidence type="ECO:0000313" key="2">
    <source>
        <dbReference type="Proteomes" id="UP000078302"/>
    </source>
</evidence>
<dbReference type="RefSeq" id="WP_064218069.1">
    <property type="nucleotide sequence ID" value="NZ_LVXZ01000018.1"/>
</dbReference>
<comment type="caution">
    <text evidence="1">The sequence shown here is derived from an EMBL/GenBank/DDBJ whole genome shotgun (WGS) entry which is preliminary data.</text>
</comment>
<evidence type="ECO:0000313" key="1">
    <source>
        <dbReference type="EMBL" id="OAP93052.1"/>
    </source>
</evidence>